<reference evidence="2 3" key="1">
    <citation type="journal article" date="2012" name="J. Bacteriol.">
        <title>Genome sequence of the pathogenic Herbaspirillum seropedicae strain Os34, isolated from rice roots.</title>
        <authorList>
            <person name="Ye W."/>
            <person name="Ye S."/>
            <person name="Liu J."/>
            <person name="Chang S."/>
            <person name="Chen M."/>
            <person name="Zhu B."/>
            <person name="Guo L."/>
            <person name="An Q."/>
        </authorList>
    </citation>
    <scope>NUCLEOTIDE SEQUENCE [LARGE SCALE GENOMIC DNA]</scope>
    <source>
        <strain evidence="2 3">Os34</strain>
    </source>
</reference>
<dbReference type="Proteomes" id="UP000501648">
    <property type="component" value="Chromosome"/>
</dbReference>
<gene>
    <name evidence="2" type="ORF">C798_08035</name>
</gene>
<sequence length="126" mass="13991">MGKKELRELEKNLDYALIAVSCYRKGSDEDFIPHGIKMVNESLEAAKRDLEMLGLYEQCRDALVCAELVKPGPAHDDEAEKLLLQASRALMEASGSAAAMRKKLREKPDATLDDIRSGPDDWAQEG</sequence>
<feature type="region of interest" description="Disordered" evidence="1">
    <location>
        <begin position="97"/>
        <end position="126"/>
    </location>
</feature>
<accession>A0A6M3ZP17</accession>
<evidence type="ECO:0000256" key="1">
    <source>
        <dbReference type="SAM" id="MobiDB-lite"/>
    </source>
</evidence>
<protein>
    <submittedName>
        <fullName evidence="2">Uncharacterized protein</fullName>
    </submittedName>
</protein>
<dbReference type="AlphaFoldDB" id="A0A6M3ZP17"/>
<dbReference type="EMBL" id="CP008956">
    <property type="protein sequence ID" value="QJQ00181.1"/>
    <property type="molecule type" value="Genomic_DNA"/>
</dbReference>
<dbReference type="RefSeq" id="WP_017455151.1">
    <property type="nucleotide sequence ID" value="NZ_CP008956.1"/>
</dbReference>
<proteinExistence type="predicted"/>
<evidence type="ECO:0000313" key="2">
    <source>
        <dbReference type="EMBL" id="QJQ00181.1"/>
    </source>
</evidence>
<name>A0A6M3ZP17_9BURK</name>
<feature type="compositionally biased region" description="Basic and acidic residues" evidence="1">
    <location>
        <begin position="106"/>
        <end position="119"/>
    </location>
</feature>
<organism evidence="2 3">
    <name type="scientific">Herbaspirillum rubrisubalbicans Os34</name>
    <dbReference type="NCBI Taxonomy" id="1235827"/>
    <lineage>
        <taxon>Bacteria</taxon>
        <taxon>Pseudomonadati</taxon>
        <taxon>Pseudomonadota</taxon>
        <taxon>Betaproteobacteria</taxon>
        <taxon>Burkholderiales</taxon>
        <taxon>Oxalobacteraceae</taxon>
        <taxon>Herbaspirillum</taxon>
    </lineage>
</organism>
<evidence type="ECO:0000313" key="3">
    <source>
        <dbReference type="Proteomes" id="UP000501648"/>
    </source>
</evidence>